<protein>
    <submittedName>
        <fullName evidence="2">Uncharacterized protein</fullName>
    </submittedName>
</protein>
<dbReference type="GeneTree" id="ENSGT01120000274986"/>
<dbReference type="PANTHER" id="PTHR15289">
    <property type="entry name" value="TASTIN"/>
    <property type="match status" value="1"/>
</dbReference>
<feature type="compositionally biased region" description="Polar residues" evidence="1">
    <location>
        <begin position="24"/>
        <end position="47"/>
    </location>
</feature>
<proteinExistence type="predicted"/>
<reference evidence="2" key="3">
    <citation type="submission" date="2020-05" db="EMBL/GenBank/DDBJ databases">
        <title>Electrophorus electricus (electric eel) genome, fEleEle1, primary haplotype.</title>
        <authorList>
            <person name="Myers G."/>
            <person name="Meyer A."/>
            <person name="Fedrigo O."/>
            <person name="Formenti G."/>
            <person name="Rhie A."/>
            <person name="Tracey A."/>
            <person name="Sims Y."/>
            <person name="Jarvis E.D."/>
        </authorList>
    </citation>
    <scope>NUCLEOTIDE SEQUENCE [LARGE SCALE GENOMIC DNA]</scope>
</reference>
<evidence type="ECO:0000313" key="2">
    <source>
        <dbReference type="Ensembl" id="ENSEEEP00000018646.2"/>
    </source>
</evidence>
<sequence>MASSTSLRPQNNKNTEFTGILKNQELNKVPESSRSKACTAPSSNGGSENRDPKETSNRTKGGNKSRGVSRLPVLAKSMQTLSTDICQSPSHRRWEGRPLRGKSQKRRTCSKPILFSLSKAWNCNQMSTEGVSVKVSKTPPAAAASLETPKHHQHNAAMKTLPFSLEHHTIAPSKPNKAVPETWLGDDPSSDEMASSIQRDLSAQLARITLAHSELAPGYSVGISGVEDKADCQAKTKSCIQTPLSANCTRKTGGWGFQLQCGLNISQCKFFETVELSVLGAVLSSPDPSHNFLPSEGVGISLGATPRVSVFPTGRGTSVYSAQRVPIKKAQTETTTTLPGRDAISFSPDPGALRSILLNEGIKVGGPVGATPQETTRPSARGASIYSVRQLVGCSHSDFHPVSFGDICCKWLALSNGVCTRLREYQLNAFGFSQIEPGLRRGNGMDAGLGCSEKESEHRAGQPFIQAAHRQSVIVFSSGRKPLVPGLRDAVDRAAAPPTRQHAGQKEPSAAQTSGSQSAPNSDANKQMITSLAVCALRRRLPPLEELFLDEECATYMSDQQSWPTRPRCTNPVASTLLFHDSMCFVPIGVTSPNLSPVAHLSLSLRA</sequence>
<organism evidence="2 3">
    <name type="scientific">Electrophorus electricus</name>
    <name type="common">Electric eel</name>
    <name type="synonym">Gymnotus electricus</name>
    <dbReference type="NCBI Taxonomy" id="8005"/>
    <lineage>
        <taxon>Eukaryota</taxon>
        <taxon>Metazoa</taxon>
        <taxon>Chordata</taxon>
        <taxon>Craniata</taxon>
        <taxon>Vertebrata</taxon>
        <taxon>Euteleostomi</taxon>
        <taxon>Actinopterygii</taxon>
        <taxon>Neopterygii</taxon>
        <taxon>Teleostei</taxon>
        <taxon>Ostariophysi</taxon>
        <taxon>Gymnotiformes</taxon>
        <taxon>Gymnotoidei</taxon>
        <taxon>Gymnotidae</taxon>
        <taxon>Electrophorus</taxon>
    </lineage>
</organism>
<dbReference type="PANTHER" id="PTHR15289:SF3">
    <property type="entry name" value="TASTIN"/>
    <property type="match status" value="1"/>
</dbReference>
<dbReference type="AlphaFoldDB" id="A0A4W4F1U4"/>
<evidence type="ECO:0000313" key="3">
    <source>
        <dbReference type="Proteomes" id="UP000314983"/>
    </source>
</evidence>
<reference evidence="2" key="5">
    <citation type="submission" date="2025-09" db="UniProtKB">
        <authorList>
            <consortium name="Ensembl"/>
        </authorList>
    </citation>
    <scope>IDENTIFICATION</scope>
</reference>
<evidence type="ECO:0000256" key="1">
    <source>
        <dbReference type="SAM" id="MobiDB-lite"/>
    </source>
</evidence>
<feature type="compositionally biased region" description="Polar residues" evidence="1">
    <location>
        <begin position="510"/>
        <end position="524"/>
    </location>
</feature>
<reference evidence="3" key="1">
    <citation type="journal article" date="2014" name="Science">
        <title>Nonhuman genetics. Genomic basis for the convergent evolution of electric organs.</title>
        <authorList>
            <person name="Gallant J.R."/>
            <person name="Traeger L.L."/>
            <person name="Volkening J.D."/>
            <person name="Moffett H."/>
            <person name="Chen P.H."/>
            <person name="Novina C.D."/>
            <person name="Phillips G.N.Jr."/>
            <person name="Anand R."/>
            <person name="Wells G.B."/>
            <person name="Pinch M."/>
            <person name="Guth R."/>
            <person name="Unguez G.A."/>
            <person name="Albert J.S."/>
            <person name="Zakon H.H."/>
            <person name="Samanta M.P."/>
            <person name="Sussman M.R."/>
        </authorList>
    </citation>
    <scope>NUCLEOTIDE SEQUENCE [LARGE SCALE GENOMIC DNA]</scope>
</reference>
<feature type="region of interest" description="Disordered" evidence="1">
    <location>
        <begin position="494"/>
        <end position="524"/>
    </location>
</feature>
<accession>A0A4W4F1U4</accession>
<keyword evidence="3" id="KW-1185">Reference proteome</keyword>
<dbReference type="Ensembl" id="ENSEEET00000018854.2">
    <property type="protein sequence ID" value="ENSEEEP00000018646.2"/>
    <property type="gene ID" value="ENSEEEG00000009167.2"/>
</dbReference>
<dbReference type="Proteomes" id="UP000314983">
    <property type="component" value="Chromosome 24"/>
</dbReference>
<reference evidence="2" key="4">
    <citation type="submission" date="2025-08" db="UniProtKB">
        <authorList>
            <consortium name="Ensembl"/>
        </authorList>
    </citation>
    <scope>IDENTIFICATION</scope>
</reference>
<feature type="region of interest" description="Disordered" evidence="1">
    <location>
        <begin position="85"/>
        <end position="106"/>
    </location>
</feature>
<name>A0A4W4F1U4_ELEEL</name>
<feature type="compositionally biased region" description="Polar residues" evidence="1">
    <location>
        <begin position="1"/>
        <end position="17"/>
    </location>
</feature>
<reference evidence="3" key="2">
    <citation type="journal article" date="2017" name="Sci. Adv.">
        <title>A tail of two voltages: Proteomic comparison of the three electric organs of the electric eel.</title>
        <authorList>
            <person name="Traeger L.L."/>
            <person name="Sabat G."/>
            <person name="Barrett-Wilt G.A."/>
            <person name="Wells G.B."/>
            <person name="Sussman M.R."/>
        </authorList>
    </citation>
    <scope>NUCLEOTIDE SEQUENCE [LARGE SCALE GENOMIC DNA]</scope>
</reference>
<dbReference type="InterPro" id="IPR026133">
    <property type="entry name" value="Tastin"/>
</dbReference>
<feature type="compositionally biased region" description="Basic and acidic residues" evidence="1">
    <location>
        <begin position="48"/>
        <end position="57"/>
    </location>
</feature>
<feature type="region of interest" description="Disordered" evidence="1">
    <location>
        <begin position="1"/>
        <end position="73"/>
    </location>
</feature>
<dbReference type="OMA" id="LHFEESM"/>